<dbReference type="Gene3D" id="3.40.50.300">
    <property type="entry name" value="P-loop containing nucleotide triphosphate hydrolases"/>
    <property type="match status" value="1"/>
</dbReference>
<sequence length="637" mass="72778">MIYGELIAPNLKTVGACNPYKQRITLPSEAGGINTKLQNDPLSYLEYRVVPLPESVLQYVWDFGSLTEKDEHEYIHAMVYKLCMESQLKESIVAAITRSQVFIKSSKEYTSTVSLRDVNRCLKLIQWFYELQQRLGKSKDEVEAVILAMVLTYQMRFRDKCLRKKYEEVIANAFSISGAKVAEIIRMAQNAIVSKMEFPEGTAINSVLRDNIFVLLVCIINKIPVMLVGKPGSSKSLSIQIIQNNLRGLDSKQSLFRKYPCLICVPYQGSETATSDGIEEVFEKAIRRQHSEKDVLAVVILDEIGLSEVSPFNPLKVLHSRLEPYEGGNPEVAVVGLSNWALDAAKMNRAIHIYIPEMDEDELTSTARELRKSIPNCTELSQEEENDFKKVAKAYLRYTTEVVNNGNHMYGLRDFYSLVKHVVRNQAIKGQEKRDQTEVMLEGLQRNFNGMPEGNIFVRMFFQKDTMPLIPIKDLIISNINDPLARHLMIISRGNISINIVENIIDNILKRRKEVIVGSCFKEDQNDEYYYKMLSRIIFCMEQGHVLILKNLDPLYGSLYDMLNQRYTIVANRKTCRVALGQNTNPFCHVADEFRCIVFVDESALNRSDPPFLNRFEKQMLSASNVLDKKQNIGKAV</sequence>
<protein>
    <submittedName>
        <fullName evidence="1">R213A-like protein</fullName>
    </submittedName>
</protein>
<dbReference type="PANTHER" id="PTHR22605">
    <property type="entry name" value="RZ-TYPE DOMAIN-CONTAINING PROTEIN"/>
    <property type="match status" value="1"/>
</dbReference>
<dbReference type="EMBL" id="CP111016">
    <property type="protein sequence ID" value="WAR05640.1"/>
    <property type="molecule type" value="Genomic_DNA"/>
</dbReference>
<evidence type="ECO:0000313" key="2">
    <source>
        <dbReference type="Proteomes" id="UP001164746"/>
    </source>
</evidence>
<dbReference type="SUPFAM" id="SSF52540">
    <property type="entry name" value="P-loop containing nucleoside triphosphate hydrolases"/>
    <property type="match status" value="1"/>
</dbReference>
<evidence type="ECO:0000313" key="1">
    <source>
        <dbReference type="EMBL" id="WAR05640.1"/>
    </source>
</evidence>
<dbReference type="PANTHER" id="PTHR22605:SF1">
    <property type="entry name" value="RZ-TYPE DOMAIN-CONTAINING PROTEIN"/>
    <property type="match status" value="1"/>
</dbReference>
<dbReference type="InterPro" id="IPR027417">
    <property type="entry name" value="P-loop_NTPase"/>
</dbReference>
<accession>A0ABY7E703</accession>
<proteinExistence type="predicted"/>
<dbReference type="Proteomes" id="UP001164746">
    <property type="component" value="Chromosome 5"/>
</dbReference>
<dbReference type="InterPro" id="IPR031248">
    <property type="entry name" value="RNF213"/>
</dbReference>
<keyword evidence="2" id="KW-1185">Reference proteome</keyword>
<gene>
    <name evidence="1" type="ORF">MAR_021009</name>
</gene>
<name>A0ABY7E703_MYAAR</name>
<organism evidence="1 2">
    <name type="scientific">Mya arenaria</name>
    <name type="common">Soft-shell clam</name>
    <dbReference type="NCBI Taxonomy" id="6604"/>
    <lineage>
        <taxon>Eukaryota</taxon>
        <taxon>Metazoa</taxon>
        <taxon>Spiralia</taxon>
        <taxon>Lophotrochozoa</taxon>
        <taxon>Mollusca</taxon>
        <taxon>Bivalvia</taxon>
        <taxon>Autobranchia</taxon>
        <taxon>Heteroconchia</taxon>
        <taxon>Euheterodonta</taxon>
        <taxon>Imparidentia</taxon>
        <taxon>Neoheterodontei</taxon>
        <taxon>Myida</taxon>
        <taxon>Myoidea</taxon>
        <taxon>Myidae</taxon>
        <taxon>Mya</taxon>
    </lineage>
</organism>
<reference evidence="1" key="1">
    <citation type="submission" date="2022-11" db="EMBL/GenBank/DDBJ databases">
        <title>Centuries of genome instability and evolution in soft-shell clam transmissible cancer (bioRxiv).</title>
        <authorList>
            <person name="Hart S.F.M."/>
            <person name="Yonemitsu M.A."/>
            <person name="Giersch R.M."/>
            <person name="Beal B.F."/>
            <person name="Arriagada G."/>
            <person name="Davis B.W."/>
            <person name="Ostrander E.A."/>
            <person name="Goff S.P."/>
            <person name="Metzger M.J."/>
        </authorList>
    </citation>
    <scope>NUCLEOTIDE SEQUENCE</scope>
    <source>
        <strain evidence="1">MELC-2E11</strain>
        <tissue evidence="1">Siphon/mantle</tissue>
    </source>
</reference>